<proteinExistence type="evidence at transcript level"/>
<dbReference type="Gene3D" id="3.40.50.1820">
    <property type="entry name" value="alpha/beta hydrolase"/>
    <property type="match status" value="2"/>
</dbReference>
<dbReference type="GO" id="GO:0017171">
    <property type="term" value="F:serine hydrolase activity"/>
    <property type="evidence" value="ECO:0007669"/>
    <property type="project" value="TreeGrafter"/>
</dbReference>
<evidence type="ECO:0000313" key="6">
    <source>
        <dbReference type="EMBL" id="ACO11632.1"/>
    </source>
</evidence>
<reference evidence="6" key="1">
    <citation type="submission" date="2009-03" db="EMBL/GenBank/DDBJ databases">
        <title>Caligus rogercresseyi ESTs and full-length cDNAs.</title>
        <authorList>
            <person name="Yasuike M."/>
            <person name="von Schalburg K."/>
            <person name="Cooper G."/>
            <person name="Leong J."/>
            <person name="Jones S.R.M."/>
            <person name="Koop B.F."/>
        </authorList>
    </citation>
    <scope>NUCLEOTIDE SEQUENCE</scope>
    <source>
        <tissue evidence="6">Whole tissue</tissue>
    </source>
</reference>
<name>C1BRH9_CALRO</name>
<evidence type="ECO:0000256" key="1">
    <source>
        <dbReference type="ARBA" id="ARBA00004613"/>
    </source>
</evidence>
<comment type="subcellular location">
    <subcellularLocation>
        <location evidence="1">Secreted</location>
    </subcellularLocation>
</comment>
<dbReference type="GO" id="GO:0016042">
    <property type="term" value="P:lipid catabolic process"/>
    <property type="evidence" value="ECO:0007669"/>
    <property type="project" value="TreeGrafter"/>
</dbReference>
<keyword evidence="3" id="KW-0964">Secreted</keyword>
<evidence type="ECO:0000256" key="2">
    <source>
        <dbReference type="ARBA" id="ARBA00010701"/>
    </source>
</evidence>
<dbReference type="EMBL" id="BT077208">
    <property type="protein sequence ID" value="ACO11632.1"/>
    <property type="molecule type" value="mRNA"/>
</dbReference>
<comment type="similarity">
    <text evidence="2 4">Belongs to the AB hydrolase superfamily. Lipase family.</text>
</comment>
<evidence type="ECO:0000256" key="3">
    <source>
        <dbReference type="ARBA" id="ARBA00022525"/>
    </source>
</evidence>
<dbReference type="GO" id="GO:0005615">
    <property type="term" value="C:extracellular space"/>
    <property type="evidence" value="ECO:0007669"/>
    <property type="project" value="TreeGrafter"/>
</dbReference>
<dbReference type="Pfam" id="PF00151">
    <property type="entry name" value="Lipase"/>
    <property type="match status" value="1"/>
</dbReference>
<dbReference type="PANTHER" id="PTHR11610:SF169">
    <property type="entry name" value="GH15759P-RELATED"/>
    <property type="match status" value="1"/>
</dbReference>
<dbReference type="AlphaFoldDB" id="C1BRH9"/>
<dbReference type="InterPro" id="IPR029058">
    <property type="entry name" value="AB_hydrolase_fold"/>
</dbReference>
<protein>
    <submittedName>
        <fullName evidence="6">Phospholipase A1 member A</fullName>
    </submittedName>
</protein>
<dbReference type="InterPro" id="IPR000734">
    <property type="entry name" value="TAG_lipase"/>
</dbReference>
<gene>
    <name evidence="6" type="primary">PLA1A</name>
</gene>
<accession>C1BRH9</accession>
<dbReference type="SUPFAM" id="SSF53474">
    <property type="entry name" value="alpha/beta-Hydrolases"/>
    <property type="match status" value="1"/>
</dbReference>
<dbReference type="InterPro" id="IPR013818">
    <property type="entry name" value="Lipase"/>
</dbReference>
<dbReference type="PANTHER" id="PTHR11610">
    <property type="entry name" value="LIPASE"/>
    <property type="match status" value="1"/>
</dbReference>
<sequence>MRPPFFARLLSRRRRTLLLGSILLLLILCTGVFSGRLPLISAYLLKPLSLFVRQLLDVLGEFELNVSRNVSDVQIILWTKESALHEYIFSEWHNTALRSSGFNSSHPTKIFFHGFSDFPRTLWTKAFRDHYLSNRPTNVFSVDWSLLAKSPWYTTAAKNANAVGEHVAGFIRFLISEGEAYENIHLLGASLGAHAAGYTGFYTEGRIGRITGLDPSGPLFHSSWRMYGLTIPVDNPPFHSVPCGSTSDFASGLCCKEAFTQSVIFGEHVDRGLARGTYYFKTGKKYPYALAIIDSMGCEMP</sequence>
<feature type="domain" description="Lipase" evidence="5">
    <location>
        <begin position="67"/>
        <end position="225"/>
    </location>
</feature>
<organism evidence="6">
    <name type="scientific">Caligus rogercresseyi</name>
    <name type="common">Sea louse</name>
    <dbReference type="NCBI Taxonomy" id="217165"/>
    <lineage>
        <taxon>Eukaryota</taxon>
        <taxon>Metazoa</taxon>
        <taxon>Ecdysozoa</taxon>
        <taxon>Arthropoda</taxon>
        <taxon>Crustacea</taxon>
        <taxon>Multicrustacea</taxon>
        <taxon>Hexanauplia</taxon>
        <taxon>Copepoda</taxon>
        <taxon>Siphonostomatoida</taxon>
        <taxon>Caligidae</taxon>
        <taxon>Caligus</taxon>
    </lineage>
</organism>
<dbReference type="GO" id="GO:0016298">
    <property type="term" value="F:lipase activity"/>
    <property type="evidence" value="ECO:0007669"/>
    <property type="project" value="InterPro"/>
</dbReference>
<evidence type="ECO:0000256" key="4">
    <source>
        <dbReference type="RuleBase" id="RU004262"/>
    </source>
</evidence>
<dbReference type="PRINTS" id="PR00821">
    <property type="entry name" value="TAGLIPASE"/>
</dbReference>
<evidence type="ECO:0000259" key="5">
    <source>
        <dbReference type="Pfam" id="PF00151"/>
    </source>
</evidence>